<evidence type="ECO:0000256" key="1">
    <source>
        <dbReference type="ARBA" id="ARBA00022737"/>
    </source>
</evidence>
<feature type="domain" description="Fibronectin type-III" evidence="4">
    <location>
        <begin position="100"/>
        <end position="192"/>
    </location>
</feature>
<keyword evidence="5" id="KW-1185">Reference proteome</keyword>
<dbReference type="InterPro" id="IPR003961">
    <property type="entry name" value="FN3_dom"/>
</dbReference>
<keyword evidence="3" id="KW-0732">Signal</keyword>
<proteinExistence type="predicted"/>
<dbReference type="PANTHER" id="PTHR46708">
    <property type="entry name" value="TENASCIN"/>
    <property type="match status" value="1"/>
</dbReference>
<evidence type="ECO:0000259" key="4">
    <source>
        <dbReference type="PROSITE" id="PS50853"/>
    </source>
</evidence>
<dbReference type="Proteomes" id="UP000887540">
    <property type="component" value="Unplaced"/>
</dbReference>
<dbReference type="SMART" id="SM00060">
    <property type="entry name" value="FN3"/>
    <property type="match status" value="6"/>
</dbReference>
<sequence length="978" mass="109290">MIIAFFLAIIHLISIAELAYGSSVYVDWSAEVPQNLNVIHFTIDYTPPIGEPPPHSVLIASVRSTVVNHTIPATDYTFRVMAGLVDGTSIRIYEKVLPSSPLPPTLDSIQSSTFEATISYFPPEGSAADLTYYLEYYPLGHEEFTNYVETKASIVKLRGLEPDTEYHIKIFTIFKGMPSLVFVVGQFRTQGLLNTASPSIYSVPISSSPIQYPTFLPTTPSFGPSVNVESGSSYPTTPRFPILPEFTSLSVSFVSEPKLASIHPSSVDPVAIPSTAAPTTSNSMPLFTTTIIPPYGIMSLVSSTIDTTTVRTSISSKSSNKTRTSRTRSPKTKPTRITTTIPTPSTSSTRATTTFTDAEEDPILEETKIKSQEKVEDEVTFETETNEKPEEIDVTQAKATAITNSKASLYSVPPAPLEIAKDKNQLRIEWSPPEEALCDSYKLNYTVLSLSQPKSFDVSSTNNYFVHIKFLTGHKLELLVECWFEGAVSTSWWAYRVIDLGKPRPVENLRIANMETDEFYLSSITLDFDWPAGHNFDYYEILVSYSLGKKVVGKNQLVVHEKGPVKLEKLEPAKMYTITVRNVSRELEIASPAKGLRQITPPVITSTVYPGQISSNAININFGESDPEHLFDSYELIFSGSSKNITKQLAKDDPKSFTFNKLIPGKTYHFDLYTLYKGIRSRPVSADITTYPLKVTKLYPILGPGYAALYWDIENVADNECRYRLAYTSTSNTGIRKEQTVELKNTNHHTFTKLDYDTYYTFTITVIMGVGEAEAESESESVTVGFSSRSTSAPLLQRYGSRELSLTFDNDRHLFADTNGVIDNFAIIVSEDIELGGDDFELKPWHEIRNEEKWPAYRASPSTYNPFKKGTKTATFIIGEEDCDRRKLDEPYCNGALRSHIDYFVKIRAYSVSNVAMETEWISVNGMVAEEEDHSKEQRRLPCHMYLNGCPRSSAVSSKSIDTYLCHIILVLIVMGLR</sequence>
<feature type="region of interest" description="Disordered" evidence="2">
    <location>
        <begin position="308"/>
        <end position="351"/>
    </location>
</feature>
<feature type="compositionally biased region" description="Low complexity" evidence="2">
    <location>
        <begin position="335"/>
        <end position="351"/>
    </location>
</feature>
<feature type="compositionally biased region" description="Basic residues" evidence="2">
    <location>
        <begin position="323"/>
        <end position="334"/>
    </location>
</feature>
<evidence type="ECO:0000256" key="2">
    <source>
        <dbReference type="SAM" id="MobiDB-lite"/>
    </source>
</evidence>
<dbReference type="InterPro" id="IPR013783">
    <property type="entry name" value="Ig-like_fold"/>
</dbReference>
<dbReference type="CDD" id="cd00063">
    <property type="entry name" value="FN3"/>
    <property type="match status" value="2"/>
</dbReference>
<feature type="domain" description="Fibronectin type-III" evidence="4">
    <location>
        <begin position="691"/>
        <end position="787"/>
    </location>
</feature>
<dbReference type="PANTHER" id="PTHR46708:SF2">
    <property type="entry name" value="FIBRONECTIN TYPE-III DOMAIN-CONTAINING PROTEIN"/>
    <property type="match status" value="1"/>
</dbReference>
<dbReference type="WBParaSite" id="ACRNAN_Path_1280.g5005.t1">
    <property type="protein sequence ID" value="ACRNAN_Path_1280.g5005.t1"/>
    <property type="gene ID" value="ACRNAN_Path_1280.g5005"/>
</dbReference>
<reference evidence="6" key="1">
    <citation type="submission" date="2022-11" db="UniProtKB">
        <authorList>
            <consortium name="WormBaseParasite"/>
        </authorList>
    </citation>
    <scope>IDENTIFICATION</scope>
</reference>
<name>A0A914BYD5_9BILA</name>
<protein>
    <submittedName>
        <fullName evidence="6">Fibronectin type-III domain-containing protein</fullName>
    </submittedName>
</protein>
<dbReference type="SUPFAM" id="SSF49265">
    <property type="entry name" value="Fibronectin type III"/>
    <property type="match status" value="3"/>
</dbReference>
<dbReference type="Gene3D" id="2.60.40.10">
    <property type="entry name" value="Immunoglobulins"/>
    <property type="match status" value="4"/>
</dbReference>
<dbReference type="InterPro" id="IPR036116">
    <property type="entry name" value="FN3_sf"/>
</dbReference>
<accession>A0A914BYD5</accession>
<dbReference type="AlphaFoldDB" id="A0A914BYD5"/>
<organism evidence="5 6">
    <name type="scientific">Acrobeloides nanus</name>
    <dbReference type="NCBI Taxonomy" id="290746"/>
    <lineage>
        <taxon>Eukaryota</taxon>
        <taxon>Metazoa</taxon>
        <taxon>Ecdysozoa</taxon>
        <taxon>Nematoda</taxon>
        <taxon>Chromadorea</taxon>
        <taxon>Rhabditida</taxon>
        <taxon>Tylenchina</taxon>
        <taxon>Cephalobomorpha</taxon>
        <taxon>Cephaloboidea</taxon>
        <taxon>Cephalobidae</taxon>
        <taxon>Acrobeloides</taxon>
    </lineage>
</organism>
<dbReference type="InterPro" id="IPR050991">
    <property type="entry name" value="ECM_Regulatory_Proteins"/>
</dbReference>
<evidence type="ECO:0000313" key="5">
    <source>
        <dbReference type="Proteomes" id="UP000887540"/>
    </source>
</evidence>
<dbReference type="PROSITE" id="PS50853">
    <property type="entry name" value="FN3"/>
    <property type="match status" value="2"/>
</dbReference>
<evidence type="ECO:0000256" key="3">
    <source>
        <dbReference type="SAM" id="SignalP"/>
    </source>
</evidence>
<feature type="signal peptide" evidence="3">
    <location>
        <begin position="1"/>
        <end position="21"/>
    </location>
</feature>
<feature type="compositionally biased region" description="Low complexity" evidence="2">
    <location>
        <begin position="308"/>
        <end position="322"/>
    </location>
</feature>
<feature type="chain" id="PRO_5037226647" evidence="3">
    <location>
        <begin position="22"/>
        <end position="978"/>
    </location>
</feature>
<evidence type="ECO:0000313" key="6">
    <source>
        <dbReference type="WBParaSite" id="ACRNAN_Path_1280.g5005.t1"/>
    </source>
</evidence>
<keyword evidence="1" id="KW-0677">Repeat</keyword>